<evidence type="ECO:0000313" key="3">
    <source>
        <dbReference type="Proteomes" id="UP000002949"/>
    </source>
</evidence>
<name>G6YGT5_9HYPH</name>
<dbReference type="PATRIC" id="fig|1082933.3.peg.5045"/>
<dbReference type="AlphaFoldDB" id="G6YGT5"/>
<proteinExistence type="predicted"/>
<dbReference type="Proteomes" id="UP000002949">
    <property type="component" value="Unassembled WGS sequence"/>
</dbReference>
<sequence>MFRTILTAALALSAAPAFAFPMPEHDIDTLLLEPSDDNGGASGNGG</sequence>
<feature type="chain" id="PRO_5003490172" evidence="1">
    <location>
        <begin position="20"/>
        <end position="46"/>
    </location>
</feature>
<keyword evidence="1" id="KW-0732">Signal</keyword>
<protein>
    <submittedName>
        <fullName evidence="2">Uncharacterized protein</fullName>
    </submittedName>
</protein>
<keyword evidence="3" id="KW-1185">Reference proteome</keyword>
<dbReference type="RefSeq" id="WP_006204933.1">
    <property type="nucleotide sequence ID" value="NZ_AGSN01000181.1"/>
</dbReference>
<evidence type="ECO:0000256" key="1">
    <source>
        <dbReference type="SAM" id="SignalP"/>
    </source>
</evidence>
<reference evidence="2 3" key="1">
    <citation type="journal article" date="2012" name="J. Bacteriol.">
        <title>Draft Genome Sequence of Plant Growth-Promoting Rhizobium Mesorhizobium amorphae, Isolated from Zinc-Lead Mine Tailings.</title>
        <authorList>
            <person name="Hao X."/>
            <person name="Lin Y."/>
            <person name="Johnstone L."/>
            <person name="Baltrus D.A."/>
            <person name="Miller S.J."/>
            <person name="Wei G."/>
            <person name="Rensing C."/>
        </authorList>
    </citation>
    <scope>NUCLEOTIDE SEQUENCE [LARGE SCALE GENOMIC DNA]</scope>
    <source>
        <strain evidence="2 3">CCNWGS0123</strain>
    </source>
</reference>
<feature type="signal peptide" evidence="1">
    <location>
        <begin position="1"/>
        <end position="19"/>
    </location>
</feature>
<gene>
    <name evidence="2" type="ORF">MEA186_25979</name>
</gene>
<dbReference type="EMBL" id="AGSN01000181">
    <property type="protein sequence ID" value="EHH08465.1"/>
    <property type="molecule type" value="Genomic_DNA"/>
</dbReference>
<organism evidence="2 3">
    <name type="scientific">Mesorhizobium amorphae CCNWGS0123</name>
    <dbReference type="NCBI Taxonomy" id="1082933"/>
    <lineage>
        <taxon>Bacteria</taxon>
        <taxon>Pseudomonadati</taxon>
        <taxon>Pseudomonadota</taxon>
        <taxon>Alphaproteobacteria</taxon>
        <taxon>Hyphomicrobiales</taxon>
        <taxon>Phyllobacteriaceae</taxon>
        <taxon>Mesorhizobium</taxon>
    </lineage>
</organism>
<evidence type="ECO:0000313" key="2">
    <source>
        <dbReference type="EMBL" id="EHH08465.1"/>
    </source>
</evidence>
<accession>G6YGT5</accession>